<keyword evidence="2" id="KW-1185">Reference proteome</keyword>
<comment type="caution">
    <text evidence="1">The sequence shown here is derived from an EMBL/GenBank/DDBJ whole genome shotgun (WGS) entry which is preliminary data.</text>
</comment>
<reference evidence="1" key="2">
    <citation type="submission" date="2022-01" db="EMBL/GenBank/DDBJ databases">
        <authorList>
            <person name="Yamashiro T."/>
            <person name="Shiraishi A."/>
            <person name="Satake H."/>
            <person name="Nakayama K."/>
        </authorList>
    </citation>
    <scope>NUCLEOTIDE SEQUENCE</scope>
</reference>
<protein>
    <submittedName>
        <fullName evidence="1">Uncharacterized protein</fullName>
    </submittedName>
</protein>
<organism evidence="1 2">
    <name type="scientific">Tanacetum coccineum</name>
    <dbReference type="NCBI Taxonomy" id="301880"/>
    <lineage>
        <taxon>Eukaryota</taxon>
        <taxon>Viridiplantae</taxon>
        <taxon>Streptophyta</taxon>
        <taxon>Embryophyta</taxon>
        <taxon>Tracheophyta</taxon>
        <taxon>Spermatophyta</taxon>
        <taxon>Magnoliopsida</taxon>
        <taxon>eudicotyledons</taxon>
        <taxon>Gunneridae</taxon>
        <taxon>Pentapetalae</taxon>
        <taxon>asterids</taxon>
        <taxon>campanulids</taxon>
        <taxon>Asterales</taxon>
        <taxon>Asteraceae</taxon>
        <taxon>Asteroideae</taxon>
        <taxon>Anthemideae</taxon>
        <taxon>Anthemidinae</taxon>
        <taxon>Tanacetum</taxon>
    </lineage>
</organism>
<evidence type="ECO:0000313" key="1">
    <source>
        <dbReference type="EMBL" id="GJS67514.1"/>
    </source>
</evidence>
<reference evidence="1" key="1">
    <citation type="journal article" date="2022" name="Int. J. Mol. Sci.">
        <title>Draft Genome of Tanacetum Coccineum: Genomic Comparison of Closely Related Tanacetum-Family Plants.</title>
        <authorList>
            <person name="Yamashiro T."/>
            <person name="Shiraishi A."/>
            <person name="Nakayama K."/>
            <person name="Satake H."/>
        </authorList>
    </citation>
    <scope>NUCLEOTIDE SEQUENCE</scope>
</reference>
<proteinExistence type="predicted"/>
<evidence type="ECO:0000313" key="2">
    <source>
        <dbReference type="Proteomes" id="UP001151760"/>
    </source>
</evidence>
<sequence>MNEDYYHEQNSCYDPNSFGFDQFQPPQYTVNHYIFNANNEFLNSQNKLIEQMTSICDMAGQIMQKKEEDKRIAEEQAAKDRYWKILICYDDDDDKDYTIAITPVLSTKEPVDSLIMEDEHLNTIPTTKSDEVIKSSVENLVPIPSESEGIPDSVSDVSLCNNHTPLEAFKEHSEIVVDFNNDSTSSDDDSPYGEDIEYVDASPPDSELVSLEVVEIVIPKVGGIDTDILLIIKDDILREKLLNVNLLIANLLTKIVMH</sequence>
<dbReference type="EMBL" id="BQNB010009724">
    <property type="protein sequence ID" value="GJS67514.1"/>
    <property type="molecule type" value="Genomic_DNA"/>
</dbReference>
<name>A0ABQ4XQD9_9ASTR</name>
<dbReference type="Proteomes" id="UP001151760">
    <property type="component" value="Unassembled WGS sequence"/>
</dbReference>
<accession>A0ABQ4XQD9</accession>
<gene>
    <name evidence="1" type="ORF">Tco_0682078</name>
</gene>